<dbReference type="PANTHER" id="PTHR39328">
    <property type="entry name" value="BLL2871 PROTEIN"/>
    <property type="match status" value="1"/>
</dbReference>
<keyword evidence="3" id="KW-1185">Reference proteome</keyword>
<organism evidence="2 3">
    <name type="scientific">Ferroacidibacillus organovorans</name>
    <dbReference type="NCBI Taxonomy" id="1765683"/>
    <lineage>
        <taxon>Bacteria</taxon>
        <taxon>Bacillati</taxon>
        <taxon>Bacillota</taxon>
        <taxon>Bacilli</taxon>
        <taxon>Bacillales</taxon>
        <taxon>Alicyclobacillaceae</taxon>
        <taxon>Ferroacidibacillus</taxon>
    </lineage>
</organism>
<accession>A0A124IVP5</accession>
<sequence length="299" mass="32389">MRHDEIPLVSTYSIVAYDEATAELGVAVQSKFLAVGAVVPHASAGVGAIATQSFSNTSFGPRSLAALQLKTPPEDVLADLLRDDPARELRQVGIVNARGQSATFTGKDCFPYAGGIAEHGFAAQGNTLHGPDVIEAIAQSYRSSKGPLAERLIAALAAGQAAGGDRRGMQSASLLIVRENGGYGGFNDRAIDLRVDDHDQPITELARLLTLHRLYFERTRKEDRLPLAGEYLEEVTVSLRALGYPPALEHDMDAVKKALFSYIGTENFDERWSEDAIIDRKVLEFMRNQIATQKNGSHA</sequence>
<name>A0A124IVP5_9BACL</name>
<dbReference type="EMBL" id="LPVJ01000070">
    <property type="protein sequence ID" value="KUO94894.1"/>
    <property type="molecule type" value="Genomic_DNA"/>
</dbReference>
<reference evidence="2 3" key="1">
    <citation type="submission" date="2015-12" db="EMBL/GenBank/DDBJ databases">
        <title>Draft genome sequence of Acidibacillus ferrooxidans ITV001, isolated from a chalcopyrite acid mine drainage site in Brazil.</title>
        <authorList>
            <person name="Dall'Agnol H."/>
            <person name="Nancucheo I."/>
            <person name="Johnson B."/>
            <person name="Oliveira R."/>
            <person name="Leite L."/>
            <person name="Pylro V."/>
            <person name="Nunes G.L."/>
            <person name="Tzotzos G."/>
            <person name="Fernandes G.R."/>
            <person name="Dutra J."/>
            <person name="Orellana S.C."/>
            <person name="Oliveira G."/>
        </authorList>
    </citation>
    <scope>NUCLEOTIDE SEQUENCE [LARGE SCALE GENOMIC DNA]</scope>
    <source>
        <strain evidence="3">ITV01</strain>
    </source>
</reference>
<dbReference type="InterPro" id="IPR010430">
    <property type="entry name" value="DUF1028"/>
</dbReference>
<dbReference type="OrthoDB" id="9790012at2"/>
<dbReference type="Proteomes" id="UP000053557">
    <property type="component" value="Unassembled WGS sequence"/>
</dbReference>
<dbReference type="AlphaFoldDB" id="A0A124IVP5"/>
<dbReference type="SUPFAM" id="SSF56235">
    <property type="entry name" value="N-terminal nucleophile aminohydrolases (Ntn hydrolases)"/>
    <property type="match status" value="1"/>
</dbReference>
<dbReference type="InterPro" id="IPR029055">
    <property type="entry name" value="Ntn_hydrolases_N"/>
</dbReference>
<evidence type="ECO:0000313" key="3">
    <source>
        <dbReference type="Proteomes" id="UP000053557"/>
    </source>
</evidence>
<dbReference type="Gene3D" id="3.60.20.10">
    <property type="entry name" value="Glutamine Phosphoribosylpyrophosphate, subunit 1, domain 1"/>
    <property type="match status" value="1"/>
</dbReference>
<dbReference type="Pfam" id="PF08823">
    <property type="entry name" value="PG_binding_2"/>
    <property type="match status" value="1"/>
</dbReference>
<protein>
    <submittedName>
        <fullName evidence="2">Fimbrial assembly protein FimA</fullName>
    </submittedName>
</protein>
<dbReference type="InterPro" id="IPR014927">
    <property type="entry name" value="PG-bd_2"/>
</dbReference>
<evidence type="ECO:0000259" key="1">
    <source>
        <dbReference type="Pfam" id="PF08823"/>
    </source>
</evidence>
<dbReference type="Pfam" id="PF06267">
    <property type="entry name" value="DUF1028"/>
    <property type="match status" value="1"/>
</dbReference>
<comment type="caution">
    <text evidence="2">The sequence shown here is derived from an EMBL/GenBank/DDBJ whole genome shotgun (WGS) entry which is preliminary data.</text>
</comment>
<gene>
    <name evidence="2" type="ORF">ATW55_10750</name>
</gene>
<dbReference type="PANTHER" id="PTHR39328:SF1">
    <property type="entry name" value="BLL2871 PROTEIN"/>
    <property type="match status" value="1"/>
</dbReference>
<feature type="domain" description="Putative peptidoglycan binding" evidence="1">
    <location>
        <begin position="215"/>
        <end position="286"/>
    </location>
</feature>
<evidence type="ECO:0000313" key="2">
    <source>
        <dbReference type="EMBL" id="KUO94894.1"/>
    </source>
</evidence>
<proteinExistence type="predicted"/>